<organism evidence="2 3">
    <name type="scientific">candidate division GN15 bacterium</name>
    <dbReference type="NCBI Taxonomy" id="2072418"/>
    <lineage>
        <taxon>Bacteria</taxon>
        <taxon>candidate division GN15</taxon>
    </lineage>
</organism>
<protein>
    <submittedName>
        <fullName evidence="2">Uncharacterized protein</fullName>
    </submittedName>
</protein>
<evidence type="ECO:0000256" key="1">
    <source>
        <dbReference type="SAM" id="SignalP"/>
    </source>
</evidence>
<keyword evidence="1" id="KW-0732">Signal</keyword>
<accession>A0A855X8H4</accession>
<dbReference type="Proteomes" id="UP000250918">
    <property type="component" value="Unassembled WGS sequence"/>
</dbReference>
<gene>
    <name evidence="2" type="ORF">C3F09_04780</name>
</gene>
<dbReference type="AlphaFoldDB" id="A0A855X8H4"/>
<name>A0A855X8H4_9BACT</name>
<feature type="chain" id="PRO_5032942874" evidence="1">
    <location>
        <begin position="22"/>
        <end position="286"/>
    </location>
</feature>
<dbReference type="PROSITE" id="PS51257">
    <property type="entry name" value="PROKAR_LIPOPROTEIN"/>
    <property type="match status" value="1"/>
</dbReference>
<proteinExistence type="predicted"/>
<evidence type="ECO:0000313" key="3">
    <source>
        <dbReference type="Proteomes" id="UP000250918"/>
    </source>
</evidence>
<sequence length="286" mass="31601">MRNLQMLGLAFVALLMLAVVGCGDDENTTAPAQTFPLGYTQGNIYVSPNTRMPRLEIHGNGAVTPNLDSIKVGDSLVNRQDWSMYSDGMFSDAYWAIPFVEDGDTSTLMYDPGDTAVIKVWGEGRFSSCRVKLLNPEEAILNITSPLSMADTIAFGGSDTVYWNKVDQADYYAVMVPWAHYSGNWLFGFYYATDTSFIITGNMMPDSVWRCDVVVSPFNGPDPRTDRSNWTGNLLDGVVYSSGGYRYVSIIINAPAPLTPIPRISADQPIWNADEIVANVYKKYGK</sequence>
<reference evidence="2 3" key="1">
    <citation type="journal article" date="2018" name="ISME J.">
        <title>A methanotrophic archaeon couples anaerobic oxidation of methane to Fe(III) reduction.</title>
        <authorList>
            <person name="Cai C."/>
            <person name="Leu A.O."/>
            <person name="Xie G.J."/>
            <person name="Guo J."/>
            <person name="Feng Y."/>
            <person name="Zhao J.X."/>
            <person name="Tyson G.W."/>
            <person name="Yuan Z."/>
            <person name="Hu S."/>
        </authorList>
    </citation>
    <scope>NUCLEOTIDE SEQUENCE [LARGE SCALE GENOMIC DNA]</scope>
    <source>
        <strain evidence="2">FeB_12</strain>
    </source>
</reference>
<feature type="signal peptide" evidence="1">
    <location>
        <begin position="1"/>
        <end position="21"/>
    </location>
</feature>
<comment type="caution">
    <text evidence="2">The sequence shown here is derived from an EMBL/GenBank/DDBJ whole genome shotgun (WGS) entry which is preliminary data.</text>
</comment>
<evidence type="ECO:0000313" key="2">
    <source>
        <dbReference type="EMBL" id="PWB73781.1"/>
    </source>
</evidence>
<dbReference type="EMBL" id="PQAP01000048">
    <property type="protein sequence ID" value="PWB73781.1"/>
    <property type="molecule type" value="Genomic_DNA"/>
</dbReference>